<dbReference type="AlphaFoldDB" id="A0A225BAE7"/>
<protein>
    <submittedName>
        <fullName evidence="1">Uncharacterized protein</fullName>
    </submittedName>
</protein>
<keyword evidence="2" id="KW-1185">Reference proteome</keyword>
<name>A0A225BAE7_TALAT</name>
<evidence type="ECO:0000313" key="2">
    <source>
        <dbReference type="Proteomes" id="UP000214365"/>
    </source>
</evidence>
<organism evidence="1 2">
    <name type="scientific">Talaromyces atroroseus</name>
    <dbReference type="NCBI Taxonomy" id="1441469"/>
    <lineage>
        <taxon>Eukaryota</taxon>
        <taxon>Fungi</taxon>
        <taxon>Dikarya</taxon>
        <taxon>Ascomycota</taxon>
        <taxon>Pezizomycotina</taxon>
        <taxon>Eurotiomycetes</taxon>
        <taxon>Eurotiomycetidae</taxon>
        <taxon>Eurotiales</taxon>
        <taxon>Trichocomaceae</taxon>
        <taxon>Talaromyces</taxon>
        <taxon>Talaromyces sect. Trachyspermi</taxon>
    </lineage>
</organism>
<gene>
    <name evidence="1" type="ORF">UA08_00970</name>
</gene>
<proteinExistence type="predicted"/>
<dbReference type="OrthoDB" id="10527154at2759"/>
<accession>A0A225BAE7</accession>
<dbReference type="RefSeq" id="XP_020124477.1">
    <property type="nucleotide sequence ID" value="XM_020260835.1"/>
</dbReference>
<dbReference type="GeneID" id="31000725"/>
<sequence length="210" mass="22927">MPIFNQVAKTMDPGKVVGGPTVSLFGWNGSNGALTKDLGQPEGNTMSDMQLDSMKHAIIITRGEVEYRIHSVIPAGHAEVIFILRIPGAVFVSRYFTTDFFTVTRSAIRKEMVKLSGRMNAKIQGISGNDGPYELSVPEGTRLDVYYPKAPTGIYSSTKFQATLTSLGREFTYQSRIKFGSHTYSGSKTEVIVTVPPQSRGVASHRTTTA</sequence>
<reference evidence="1 2" key="1">
    <citation type="submission" date="2015-06" db="EMBL/GenBank/DDBJ databases">
        <title>Talaromyces atroroseus IBT 11181 draft genome.</title>
        <authorList>
            <person name="Rasmussen K.B."/>
            <person name="Rasmussen S."/>
            <person name="Petersen B."/>
            <person name="Sicheritz-Ponten T."/>
            <person name="Mortensen U.H."/>
            <person name="Thrane U."/>
        </authorList>
    </citation>
    <scope>NUCLEOTIDE SEQUENCE [LARGE SCALE GENOMIC DNA]</scope>
    <source>
        <strain evidence="1 2">IBT 11181</strain>
    </source>
</reference>
<dbReference type="EMBL" id="LFMY01000001">
    <property type="protein sequence ID" value="OKL64356.1"/>
    <property type="molecule type" value="Genomic_DNA"/>
</dbReference>
<evidence type="ECO:0000313" key="1">
    <source>
        <dbReference type="EMBL" id="OKL64356.1"/>
    </source>
</evidence>
<dbReference type="Proteomes" id="UP000214365">
    <property type="component" value="Unassembled WGS sequence"/>
</dbReference>
<comment type="caution">
    <text evidence="1">The sequence shown here is derived from an EMBL/GenBank/DDBJ whole genome shotgun (WGS) entry which is preliminary data.</text>
</comment>